<dbReference type="VEuPathDB" id="FungiDB:FUN_014215"/>
<comment type="caution">
    <text evidence="1">The sequence shown here is derived from an EMBL/GenBank/DDBJ whole genome shotgun (WGS) entry which is preliminary data.</text>
</comment>
<protein>
    <submittedName>
        <fullName evidence="1">Uncharacterized protein</fullName>
    </submittedName>
</protein>
<dbReference type="VEuPathDB" id="FungiDB:RhiirA1_476687"/>
<dbReference type="AlphaFoldDB" id="A0A2N0QUS2"/>
<sequence length="135" mass="15284">MLVSIDLNVLKHGVISVFLIKFHEAFISLTEGKIVTIENKLDKNTAAMAAALTYMGSGRYNWGEDDGLIDYNWSVSHHGFELSIPDDMITFNLVFGVAGSIKEDKWFGPFDNTQDICWHYHGHQNNWKVYPCGSQ</sequence>
<dbReference type="Proteomes" id="UP000232688">
    <property type="component" value="Unassembled WGS sequence"/>
</dbReference>
<dbReference type="EMBL" id="LLXH01002990">
    <property type="protein sequence ID" value="PKC54775.1"/>
    <property type="molecule type" value="Genomic_DNA"/>
</dbReference>
<proteinExistence type="predicted"/>
<evidence type="ECO:0000313" key="2">
    <source>
        <dbReference type="Proteomes" id="UP000232688"/>
    </source>
</evidence>
<accession>A0A2N0QUS2</accession>
<name>A0A2N0QUS2_9GLOM</name>
<evidence type="ECO:0000313" key="1">
    <source>
        <dbReference type="EMBL" id="PKC54775.1"/>
    </source>
</evidence>
<organism evidence="1 2">
    <name type="scientific">Rhizophagus irregularis</name>
    <dbReference type="NCBI Taxonomy" id="588596"/>
    <lineage>
        <taxon>Eukaryota</taxon>
        <taxon>Fungi</taxon>
        <taxon>Fungi incertae sedis</taxon>
        <taxon>Mucoromycota</taxon>
        <taxon>Glomeromycotina</taxon>
        <taxon>Glomeromycetes</taxon>
        <taxon>Glomerales</taxon>
        <taxon>Glomeraceae</taxon>
        <taxon>Rhizophagus</taxon>
    </lineage>
</organism>
<reference evidence="1 2" key="2">
    <citation type="submission" date="2017-10" db="EMBL/GenBank/DDBJ databases">
        <title>Genome analyses suggest a sexual origin of heterokaryosis in a supposedly ancient asexual fungus.</title>
        <authorList>
            <person name="Corradi N."/>
            <person name="Sedzielewska K."/>
            <person name="Noel J."/>
            <person name="Charron P."/>
            <person name="Farinelli L."/>
            <person name="Marton T."/>
            <person name="Kruger M."/>
            <person name="Pelin A."/>
            <person name="Brachmann A."/>
            <person name="Corradi N."/>
        </authorList>
    </citation>
    <scope>NUCLEOTIDE SEQUENCE [LARGE SCALE GENOMIC DNA]</scope>
    <source>
        <strain evidence="1 2">A1</strain>
    </source>
</reference>
<gene>
    <name evidence="1" type="ORF">RhiirA1_476687</name>
</gene>
<reference evidence="1 2" key="1">
    <citation type="submission" date="2017-10" db="EMBL/GenBank/DDBJ databases">
        <title>Extensive intraspecific genome diversity in a model arbuscular mycorrhizal fungus.</title>
        <authorList>
            <person name="Chen E.C.H."/>
            <person name="Morin E."/>
            <person name="Baudet D."/>
            <person name="Noel J."/>
            <person name="Ndikumana S."/>
            <person name="Charron P."/>
            <person name="St-Onge C."/>
            <person name="Giorgi J."/>
            <person name="Grigoriev I.V."/>
            <person name="Roux C."/>
            <person name="Martin F.M."/>
            <person name="Corradi N."/>
        </authorList>
    </citation>
    <scope>NUCLEOTIDE SEQUENCE [LARGE SCALE GENOMIC DNA]</scope>
    <source>
        <strain evidence="1 2">A1</strain>
    </source>
</reference>